<feature type="transmembrane region" description="Helical" evidence="1">
    <location>
        <begin position="84"/>
        <end position="108"/>
    </location>
</feature>
<keyword evidence="4" id="KW-1185">Reference proteome</keyword>
<organism evidence="3 4">
    <name type="scientific">Natrinema salsiterrestre</name>
    <dbReference type="NCBI Taxonomy" id="2950540"/>
    <lineage>
        <taxon>Archaea</taxon>
        <taxon>Methanobacteriati</taxon>
        <taxon>Methanobacteriota</taxon>
        <taxon>Stenosarchaea group</taxon>
        <taxon>Halobacteria</taxon>
        <taxon>Halobacteriales</taxon>
        <taxon>Natrialbaceae</taxon>
        <taxon>Natrinema</taxon>
    </lineage>
</organism>
<dbReference type="Proteomes" id="UP001154061">
    <property type="component" value="Unassembled WGS sequence"/>
</dbReference>
<evidence type="ECO:0000313" key="4">
    <source>
        <dbReference type="Proteomes" id="UP001154061"/>
    </source>
</evidence>
<keyword evidence="3" id="KW-0482">Metalloprotease</keyword>
<dbReference type="RefSeq" id="WP_277522522.1">
    <property type="nucleotide sequence ID" value="NZ_JAMQOT010000005.1"/>
</dbReference>
<feature type="transmembrane region" description="Helical" evidence="1">
    <location>
        <begin position="183"/>
        <end position="201"/>
    </location>
</feature>
<sequence length="231" mass="24127">MARSNPIKIAAVVVGGWIVLEVALRRGFVSVAPAVGIDPLLADYLVLAIGFPLIAAILTLYALEQGQRSESWERDVTARALAGGLIAAIVGFVLLNGAILIDIVLFGFGETSRAGGETLTAAFEARPALAILFLVGNGFVVPVAEEQVWRGIVQTDLVDGFGVVVGIGIASVAFALKHVIVDLSVSRLTMLLTLGLLLGVVRHRWGTASSTVTHALINTVYSASAVATVFL</sequence>
<dbReference type="GO" id="GO:0004175">
    <property type="term" value="F:endopeptidase activity"/>
    <property type="evidence" value="ECO:0007669"/>
    <property type="project" value="UniProtKB-ARBA"/>
</dbReference>
<keyword evidence="3" id="KW-0645">Protease</keyword>
<name>A0A9Q4L3Z5_9EURY</name>
<gene>
    <name evidence="3" type="ORF">NDI89_14940</name>
</gene>
<dbReference type="GO" id="GO:0080120">
    <property type="term" value="P:CAAX-box protein maturation"/>
    <property type="evidence" value="ECO:0007669"/>
    <property type="project" value="UniProtKB-ARBA"/>
</dbReference>
<keyword evidence="1" id="KW-1133">Transmembrane helix</keyword>
<keyword evidence="3" id="KW-0378">Hydrolase</keyword>
<accession>A0A9Q4L3Z5</accession>
<dbReference type="AlphaFoldDB" id="A0A9Q4L3Z5"/>
<evidence type="ECO:0000259" key="2">
    <source>
        <dbReference type="Pfam" id="PF02517"/>
    </source>
</evidence>
<evidence type="ECO:0000256" key="1">
    <source>
        <dbReference type="SAM" id="Phobius"/>
    </source>
</evidence>
<feature type="transmembrane region" description="Helical" evidence="1">
    <location>
        <begin position="41"/>
        <end position="63"/>
    </location>
</feature>
<comment type="caution">
    <text evidence="3">The sequence shown here is derived from an EMBL/GenBank/DDBJ whole genome shotgun (WGS) entry which is preliminary data.</text>
</comment>
<keyword evidence="1" id="KW-0472">Membrane</keyword>
<protein>
    <submittedName>
        <fullName evidence="3">CPBP family intramembrane metalloprotease</fullName>
    </submittedName>
</protein>
<dbReference type="Pfam" id="PF02517">
    <property type="entry name" value="Rce1-like"/>
    <property type="match status" value="1"/>
</dbReference>
<dbReference type="InterPro" id="IPR003675">
    <property type="entry name" value="Rce1/LyrA-like_dom"/>
</dbReference>
<feature type="transmembrane region" description="Helical" evidence="1">
    <location>
        <begin position="128"/>
        <end position="145"/>
    </location>
</feature>
<feature type="transmembrane region" description="Helical" evidence="1">
    <location>
        <begin position="157"/>
        <end position="177"/>
    </location>
</feature>
<dbReference type="GO" id="GO:0008237">
    <property type="term" value="F:metallopeptidase activity"/>
    <property type="evidence" value="ECO:0007669"/>
    <property type="project" value="UniProtKB-KW"/>
</dbReference>
<feature type="domain" description="CAAX prenyl protease 2/Lysostaphin resistance protein A-like" evidence="2">
    <location>
        <begin position="129"/>
        <end position="220"/>
    </location>
</feature>
<evidence type="ECO:0000313" key="3">
    <source>
        <dbReference type="EMBL" id="MDF9746884.1"/>
    </source>
</evidence>
<reference evidence="3" key="1">
    <citation type="submission" date="2022-06" db="EMBL/GenBank/DDBJ databases">
        <title>Natrinema sp. a new haloarchaeum isolate from saline soil.</title>
        <authorList>
            <person name="Strakova D."/>
            <person name="Galisteo C."/>
            <person name="Sanchez-Porro C."/>
            <person name="Ventosa A."/>
        </authorList>
    </citation>
    <scope>NUCLEOTIDE SEQUENCE</scope>
    <source>
        <strain evidence="3">S1CR25-10</strain>
    </source>
</reference>
<proteinExistence type="predicted"/>
<keyword evidence="1" id="KW-0812">Transmembrane</keyword>
<dbReference type="EMBL" id="JAMQOT010000005">
    <property type="protein sequence ID" value="MDF9746884.1"/>
    <property type="molecule type" value="Genomic_DNA"/>
</dbReference>